<protein>
    <submittedName>
        <fullName evidence="2">LADA_0G01552g1_1</fullName>
    </submittedName>
</protein>
<evidence type="ECO:0000256" key="1">
    <source>
        <dbReference type="SAM" id="MobiDB-lite"/>
    </source>
</evidence>
<accession>A0A1G4JQQ7</accession>
<sequence>MSNLFEAARERLSGSTANVPERLRSFSGQVPTLSRLGATANTVPVNSDGGSSGSVSSGSSSEAAGNGLEGGEKVSTSRSFASGTDISAAHAHRLAADVTVGNGNVGGGRERLTDRAGPGHSRAVGPANGSGSVSESSPGLLTSNERVVHHHKRGESDTLAAIGATSSSIDRI</sequence>
<feature type="compositionally biased region" description="Polar residues" evidence="1">
    <location>
        <begin position="129"/>
        <end position="145"/>
    </location>
</feature>
<keyword evidence="3" id="KW-1185">Reference proteome</keyword>
<name>A0A1G4JQQ7_9SACH</name>
<feature type="compositionally biased region" description="Low complexity" evidence="1">
    <location>
        <begin position="45"/>
        <end position="66"/>
    </location>
</feature>
<dbReference type="Proteomes" id="UP000190274">
    <property type="component" value="Chromosome G"/>
</dbReference>
<gene>
    <name evidence="2" type="ORF">LADA_0G01552G</name>
</gene>
<dbReference type="EMBL" id="LT598457">
    <property type="protein sequence ID" value="SCU93141.1"/>
    <property type="molecule type" value="Genomic_DNA"/>
</dbReference>
<feature type="region of interest" description="Disordered" evidence="1">
    <location>
        <begin position="1"/>
        <end position="79"/>
    </location>
</feature>
<organism evidence="2 3">
    <name type="scientific">Lachancea dasiensis</name>
    <dbReference type="NCBI Taxonomy" id="1072105"/>
    <lineage>
        <taxon>Eukaryota</taxon>
        <taxon>Fungi</taxon>
        <taxon>Dikarya</taxon>
        <taxon>Ascomycota</taxon>
        <taxon>Saccharomycotina</taxon>
        <taxon>Saccharomycetes</taxon>
        <taxon>Saccharomycetales</taxon>
        <taxon>Saccharomycetaceae</taxon>
        <taxon>Lachancea</taxon>
    </lineage>
</organism>
<dbReference type="AlphaFoldDB" id="A0A1G4JQQ7"/>
<reference evidence="3" key="1">
    <citation type="submission" date="2016-03" db="EMBL/GenBank/DDBJ databases">
        <authorList>
            <person name="Devillers H."/>
        </authorList>
    </citation>
    <scope>NUCLEOTIDE SEQUENCE [LARGE SCALE GENOMIC DNA]</scope>
</reference>
<evidence type="ECO:0000313" key="3">
    <source>
        <dbReference type="Proteomes" id="UP000190274"/>
    </source>
</evidence>
<proteinExistence type="predicted"/>
<feature type="region of interest" description="Disordered" evidence="1">
    <location>
        <begin position="97"/>
        <end position="172"/>
    </location>
</feature>
<evidence type="ECO:0000313" key="2">
    <source>
        <dbReference type="EMBL" id="SCU93141.1"/>
    </source>
</evidence>
<dbReference type="OrthoDB" id="4036665at2759"/>